<dbReference type="InterPro" id="IPR039774">
    <property type="entry name" value="Sin3-like"/>
</dbReference>
<dbReference type="SUPFAM" id="SSF47762">
    <property type="entry name" value="PAH2 domain"/>
    <property type="match status" value="3"/>
</dbReference>
<evidence type="ECO:0000313" key="5">
    <source>
        <dbReference type="Proteomes" id="UP000694864"/>
    </source>
</evidence>
<dbReference type="RefSeq" id="XP_019091041.1">
    <property type="nucleotide sequence ID" value="XM_019235496.1"/>
</dbReference>
<evidence type="ECO:0000256" key="1">
    <source>
        <dbReference type="ARBA" id="ARBA00004123"/>
    </source>
</evidence>
<organism evidence="5 6">
    <name type="scientific">Camelina sativa</name>
    <name type="common">False flax</name>
    <name type="synonym">Myagrum sativum</name>
    <dbReference type="NCBI Taxonomy" id="90675"/>
    <lineage>
        <taxon>Eukaryota</taxon>
        <taxon>Viridiplantae</taxon>
        <taxon>Streptophyta</taxon>
        <taxon>Embryophyta</taxon>
        <taxon>Tracheophyta</taxon>
        <taxon>Spermatophyta</taxon>
        <taxon>Magnoliopsida</taxon>
        <taxon>eudicotyledons</taxon>
        <taxon>Gunneridae</taxon>
        <taxon>Pentapetalae</taxon>
        <taxon>rosids</taxon>
        <taxon>malvids</taxon>
        <taxon>Brassicales</taxon>
        <taxon>Brassicaceae</taxon>
        <taxon>Camelineae</taxon>
        <taxon>Camelina</taxon>
    </lineage>
</organism>
<keyword evidence="2" id="KW-0678">Repressor</keyword>
<evidence type="ECO:0000256" key="4">
    <source>
        <dbReference type="PROSITE-ProRule" id="PRU00810"/>
    </source>
</evidence>
<keyword evidence="5" id="KW-1185">Reference proteome</keyword>
<reference evidence="5" key="1">
    <citation type="journal article" date="2014" name="Nat. Commun.">
        <title>The emerging biofuel crop Camelina sativa retains a highly undifferentiated hexaploid genome structure.</title>
        <authorList>
            <person name="Kagale S."/>
            <person name="Koh C."/>
            <person name="Nixon J."/>
            <person name="Bollina V."/>
            <person name="Clarke W.E."/>
            <person name="Tuteja R."/>
            <person name="Spillane C."/>
            <person name="Robinson S.J."/>
            <person name="Links M.G."/>
            <person name="Clarke C."/>
            <person name="Higgins E.E."/>
            <person name="Huebert T."/>
            <person name="Sharpe A.G."/>
            <person name="Parkin I.A."/>
        </authorList>
    </citation>
    <scope>NUCLEOTIDE SEQUENCE [LARGE SCALE GENOMIC DNA]</scope>
    <source>
        <strain evidence="5">cv. DH55</strain>
    </source>
</reference>
<comment type="subcellular location">
    <subcellularLocation>
        <location evidence="1 4">Nucleus</location>
    </subcellularLocation>
</comment>
<dbReference type="InterPro" id="IPR003822">
    <property type="entry name" value="PAH"/>
</dbReference>
<evidence type="ECO:0000256" key="2">
    <source>
        <dbReference type="ARBA" id="ARBA00022491"/>
    </source>
</evidence>
<dbReference type="InterPro" id="IPR036600">
    <property type="entry name" value="PAH_sf"/>
</dbReference>
<dbReference type="PROSITE" id="PS51477">
    <property type="entry name" value="PAH"/>
    <property type="match status" value="2"/>
</dbReference>
<sequence length="246" mass="28325">MAGRSVTPKPTNVDAISYVRSVREAFHDEPAKYREFIMLMKDYNRGVGVNTVIAKVEELLKDHRNLLLGFSIFLPDGATITIPPEADKARSTPSTPIKEDLDSYLTAVKEAFHDDPRKYDVFSKVLCYIRQHRLLSISGGGIESLEHLLKDHQNLLLRLNNFIPAETQRILHQRAESDDNRRKRRASFIGKLKARFQGDGRSVYESFTEILKMYQEGNKSRKEFYKEVGFLGWDTSSLNLFRVMKI</sequence>
<name>A0ABM1QWA3_CAMSA</name>
<gene>
    <name evidence="6" type="primary">LOC104743498</name>
</gene>
<keyword evidence="3 4" id="KW-0539">Nucleus</keyword>
<dbReference type="Pfam" id="PF02671">
    <property type="entry name" value="PAH"/>
    <property type="match status" value="2"/>
</dbReference>
<accession>A0ABM1QWA3</accession>
<evidence type="ECO:0000256" key="3">
    <source>
        <dbReference type="ARBA" id="ARBA00023242"/>
    </source>
</evidence>
<dbReference type="PANTHER" id="PTHR12346:SF0">
    <property type="entry name" value="SIN3A, ISOFORM G"/>
    <property type="match status" value="1"/>
</dbReference>
<proteinExistence type="predicted"/>
<evidence type="ECO:0000313" key="6">
    <source>
        <dbReference type="RefSeq" id="XP_019091041.1"/>
    </source>
</evidence>
<reference evidence="6" key="2">
    <citation type="submission" date="2025-08" db="UniProtKB">
        <authorList>
            <consortium name="RefSeq"/>
        </authorList>
    </citation>
    <scope>IDENTIFICATION</scope>
    <source>
        <tissue evidence="6">Leaf</tissue>
    </source>
</reference>
<dbReference type="Gene3D" id="1.20.1160.11">
    <property type="entry name" value="Paired amphipathic helix"/>
    <property type="match status" value="3"/>
</dbReference>
<dbReference type="GeneID" id="104743498"/>
<dbReference type="PANTHER" id="PTHR12346">
    <property type="entry name" value="SIN3B-RELATED"/>
    <property type="match status" value="1"/>
</dbReference>
<protein>
    <submittedName>
        <fullName evidence="6">Paired amphipathic helix protein Sin3-like 6</fullName>
    </submittedName>
</protein>
<dbReference type="Proteomes" id="UP000694864">
    <property type="component" value="Chromosome 14"/>
</dbReference>